<feature type="region of interest" description="Disordered" evidence="1">
    <location>
        <begin position="590"/>
        <end position="611"/>
    </location>
</feature>
<keyword evidence="2" id="KW-1133">Transmembrane helix</keyword>
<dbReference type="Proteomes" id="UP000790347">
    <property type="component" value="Unassembled WGS sequence"/>
</dbReference>
<feature type="compositionally biased region" description="Basic residues" evidence="1">
    <location>
        <begin position="364"/>
        <end position="373"/>
    </location>
</feature>
<evidence type="ECO:0000256" key="1">
    <source>
        <dbReference type="SAM" id="MobiDB-lite"/>
    </source>
</evidence>
<reference evidence="3" key="3">
    <citation type="journal article" date="2021" name="World Allergy Organ. J.">
        <title>Chromosome-level assembly of Dermatophagoides farinae genome and transcriptome reveals two novel allergens Der f 37 and Der f 39.</title>
        <authorList>
            <person name="Chen J."/>
            <person name="Cai Z."/>
            <person name="Fan D."/>
            <person name="Hu J."/>
            <person name="Hou Y."/>
            <person name="He Y."/>
            <person name="Zhang Z."/>
            <person name="Zhao Z."/>
            <person name="Gao P."/>
            <person name="Hu W."/>
            <person name="Sun J."/>
            <person name="Li J."/>
            <person name="Ji K."/>
        </authorList>
    </citation>
    <scope>NUCLEOTIDE SEQUENCE</scope>
    <source>
        <strain evidence="3">JKM2019</strain>
    </source>
</reference>
<protein>
    <submittedName>
        <fullName evidence="4">Uncharacterized protein</fullName>
    </submittedName>
</protein>
<dbReference type="AlphaFoldDB" id="A0A922IGW8"/>
<dbReference type="Proteomes" id="UP000828236">
    <property type="component" value="Unassembled WGS sequence"/>
</dbReference>
<accession>A0A922IGW8</accession>
<feature type="compositionally biased region" description="Acidic residues" evidence="1">
    <location>
        <begin position="66"/>
        <end position="75"/>
    </location>
</feature>
<keyword evidence="2" id="KW-0812">Transmembrane</keyword>
<evidence type="ECO:0000256" key="2">
    <source>
        <dbReference type="SAM" id="Phobius"/>
    </source>
</evidence>
<reference evidence="4" key="1">
    <citation type="submission" date="2013-05" db="EMBL/GenBank/DDBJ databases">
        <authorList>
            <person name="Yim A.K.Y."/>
            <person name="Chan T.F."/>
            <person name="Ji K.M."/>
            <person name="Liu X.Y."/>
            <person name="Zhou J.W."/>
            <person name="Li R.Q."/>
            <person name="Yang K.Y."/>
            <person name="Li J."/>
            <person name="Li M."/>
            <person name="Law P.T.W."/>
            <person name="Wu Y.L."/>
            <person name="Cai Z.L."/>
            <person name="Qin H."/>
            <person name="Bao Y."/>
            <person name="Leung R.K.K."/>
            <person name="Ng P.K.S."/>
            <person name="Zou J."/>
            <person name="Zhong X.J."/>
            <person name="Ran P.X."/>
            <person name="Zhong N.S."/>
            <person name="Liu Z.G."/>
            <person name="Tsui S.K.W."/>
        </authorList>
    </citation>
    <scope>NUCLEOTIDE SEQUENCE</scope>
    <source>
        <strain evidence="4">Derf</strain>
        <tissue evidence="4">Whole organism</tissue>
    </source>
</reference>
<comment type="caution">
    <text evidence="4">The sequence shown here is derived from an EMBL/GenBank/DDBJ whole genome shotgun (WGS) entry which is preliminary data.</text>
</comment>
<reference evidence="3" key="2">
    <citation type="submission" date="2020-06" db="EMBL/GenBank/DDBJ databases">
        <authorList>
            <person name="Ji K."/>
            <person name="Li J."/>
        </authorList>
    </citation>
    <scope>NUCLEOTIDE SEQUENCE</scope>
    <source>
        <strain evidence="3">JKM2019</strain>
        <tissue evidence="3">Whole body</tissue>
    </source>
</reference>
<name>A0A922IGW8_DERFA</name>
<feature type="region of interest" description="Disordered" evidence="1">
    <location>
        <begin position="707"/>
        <end position="760"/>
    </location>
</feature>
<evidence type="ECO:0000313" key="5">
    <source>
        <dbReference type="Proteomes" id="UP000790347"/>
    </source>
</evidence>
<organism evidence="4 5">
    <name type="scientific">Dermatophagoides farinae</name>
    <name type="common">American house dust mite</name>
    <dbReference type="NCBI Taxonomy" id="6954"/>
    <lineage>
        <taxon>Eukaryota</taxon>
        <taxon>Metazoa</taxon>
        <taxon>Ecdysozoa</taxon>
        <taxon>Arthropoda</taxon>
        <taxon>Chelicerata</taxon>
        <taxon>Arachnida</taxon>
        <taxon>Acari</taxon>
        <taxon>Acariformes</taxon>
        <taxon>Sarcoptiformes</taxon>
        <taxon>Astigmata</taxon>
        <taxon>Psoroptidia</taxon>
        <taxon>Analgoidea</taxon>
        <taxon>Pyroglyphidae</taxon>
        <taxon>Dermatophagoidinae</taxon>
        <taxon>Dermatophagoides</taxon>
    </lineage>
</organism>
<dbReference type="EMBL" id="SDOV01000004">
    <property type="protein sequence ID" value="KAH7642010.1"/>
    <property type="molecule type" value="Genomic_DNA"/>
</dbReference>
<reference evidence="4" key="4">
    <citation type="journal article" date="2022" name="Res Sq">
        <title>Comparative Genomics Reveals Insights into the Divergent Evolution of Astigmatic Mites and Household Pest Adaptations.</title>
        <authorList>
            <person name="Xiong Q."/>
            <person name="Wan A.T.-Y."/>
            <person name="Liu X.-Y."/>
            <person name="Fung C.S.-H."/>
            <person name="Xiao X."/>
            <person name="Malainual N."/>
            <person name="Hou J."/>
            <person name="Wang L."/>
            <person name="Wang M."/>
            <person name="Yang K."/>
            <person name="Cui Y."/>
            <person name="Leung E."/>
            <person name="Nong W."/>
            <person name="Shin S.-K."/>
            <person name="Au S."/>
            <person name="Jeong K.Y."/>
            <person name="Chew F.T."/>
            <person name="Hui J."/>
            <person name="Leung T.F."/>
            <person name="Tungtrongchitr A."/>
            <person name="Zhong N."/>
            <person name="Liu Z."/>
            <person name="Tsui S."/>
        </authorList>
    </citation>
    <scope>NUCLEOTIDE SEQUENCE</scope>
    <source>
        <strain evidence="4">Derf</strain>
        <tissue evidence="4">Whole organism</tissue>
    </source>
</reference>
<feature type="compositionally biased region" description="Polar residues" evidence="1">
    <location>
        <begin position="404"/>
        <end position="415"/>
    </location>
</feature>
<feature type="region of interest" description="Disordered" evidence="1">
    <location>
        <begin position="53"/>
        <end position="83"/>
    </location>
</feature>
<proteinExistence type="predicted"/>
<feature type="transmembrane region" description="Helical" evidence="2">
    <location>
        <begin position="325"/>
        <end position="348"/>
    </location>
</feature>
<keyword evidence="2" id="KW-0472">Membrane</keyword>
<evidence type="ECO:0000313" key="3">
    <source>
        <dbReference type="EMBL" id="KAH7642010.1"/>
    </source>
</evidence>
<gene>
    <name evidence="4" type="ORF">DERF_003030</name>
    <name evidence="3" type="ORF">HUG17_5055</name>
</gene>
<feature type="region of interest" description="Disordered" evidence="1">
    <location>
        <begin position="363"/>
        <end position="428"/>
    </location>
</feature>
<feature type="compositionally biased region" description="Low complexity" evidence="1">
    <location>
        <begin position="374"/>
        <end position="397"/>
    </location>
</feature>
<evidence type="ECO:0000313" key="4">
    <source>
        <dbReference type="EMBL" id="KAH9529128.1"/>
    </source>
</evidence>
<keyword evidence="5" id="KW-1185">Reference proteome</keyword>
<dbReference type="EMBL" id="ASGP02000001">
    <property type="protein sequence ID" value="KAH9529128.1"/>
    <property type="molecule type" value="Genomic_DNA"/>
</dbReference>
<sequence>MKPNHLAYESEKININKNNLTTLYHSFPLSTTLIHNNKSTTIGDIFKIHSEITTNGDDTSSGMVSIDDDDDDDEMSSSPSPLSSISDFNRFMIDNGSGAGYGVNSQLESTIEHQLRINSSLLSSDEDDWITNTAMVTGTMEVETTTLPPPSPLQSTPTMLPNSKTIIKLTKAPMNSTIATTPSTKAPQIVSSSLKKQLLISNTHHHLSKHNSSSSKSSNWLAIKPNVINMDSSIQSSDKGTNHLTTIATIANSFSAAFLPTQLHSQAVNRTIISHPGSIAVGSIDYVVDTPPHSLPGIPTGSGINGSGEDDDYLGDWSTNQDYQFMINLSIGGIIITTFILLLFLLWLCCSKNDHDQYSIRKVPGNHHRHHRSSINTSSSDSINNGLGSNSNNNGGISKRRSNCSLYISNPNSEDSQPDIPGVTLSNNNNNGSIIFQNQLVDHQHHSNSPHTHHHHHHHYTKKPITTIIRQYDVECGNNVDGISNESRHSYDAIINSEKFTTISVDQHNQQRRRSNGLQLAKNLAAYCENQQLQSTKDSKRMPNSGDLKMINKIDSSSTNTAMTIYDYYDNNNHDHLMIGRSRTLPWPTNGNSTSADEPEAISTPKLSDDNKHQSITSLFTRSPLDGQVNFTKKRRNRMHNDSAAAIALNRSGLLQLIAHNNNDVSDNANRRNQMMIMARASPDALLTYYEKMTKMKPACCDTNNDGCTQKNDDHQTIDSISSNRKRTHQNSPETSSGDSIILGGGGGGDNKMIESSSSPPIVVYNQRTAL</sequence>